<reference evidence="1" key="1">
    <citation type="journal article" date="2021" name="New Phytol.">
        <title>Evolutionary innovations through gain and loss of genes in the ectomycorrhizal Boletales.</title>
        <authorList>
            <person name="Wu G."/>
            <person name="Miyauchi S."/>
            <person name="Morin E."/>
            <person name="Kuo A."/>
            <person name="Drula E."/>
            <person name="Varga T."/>
            <person name="Kohler A."/>
            <person name="Feng B."/>
            <person name="Cao Y."/>
            <person name="Lipzen A."/>
            <person name="Daum C."/>
            <person name="Hundley H."/>
            <person name="Pangilinan J."/>
            <person name="Johnson J."/>
            <person name="Barry K."/>
            <person name="LaButti K."/>
            <person name="Ng V."/>
            <person name="Ahrendt S."/>
            <person name="Min B."/>
            <person name="Choi I.G."/>
            <person name="Park H."/>
            <person name="Plett J.M."/>
            <person name="Magnuson J."/>
            <person name="Spatafora J.W."/>
            <person name="Nagy L.G."/>
            <person name="Henrissat B."/>
            <person name="Grigoriev I.V."/>
            <person name="Yang Z.L."/>
            <person name="Xu J."/>
            <person name="Martin F.M."/>
        </authorList>
    </citation>
    <scope>NUCLEOTIDE SEQUENCE</scope>
    <source>
        <strain evidence="1">ATCC 28755</strain>
    </source>
</reference>
<keyword evidence="2" id="KW-1185">Reference proteome</keyword>
<dbReference type="EMBL" id="MU267663">
    <property type="protein sequence ID" value="KAH7911933.1"/>
    <property type="molecule type" value="Genomic_DNA"/>
</dbReference>
<dbReference type="Proteomes" id="UP000790377">
    <property type="component" value="Unassembled WGS sequence"/>
</dbReference>
<evidence type="ECO:0000313" key="1">
    <source>
        <dbReference type="EMBL" id="KAH7911933.1"/>
    </source>
</evidence>
<proteinExistence type="predicted"/>
<organism evidence="1 2">
    <name type="scientific">Hygrophoropsis aurantiaca</name>
    <dbReference type="NCBI Taxonomy" id="72124"/>
    <lineage>
        <taxon>Eukaryota</taxon>
        <taxon>Fungi</taxon>
        <taxon>Dikarya</taxon>
        <taxon>Basidiomycota</taxon>
        <taxon>Agaricomycotina</taxon>
        <taxon>Agaricomycetes</taxon>
        <taxon>Agaricomycetidae</taxon>
        <taxon>Boletales</taxon>
        <taxon>Coniophorineae</taxon>
        <taxon>Hygrophoropsidaceae</taxon>
        <taxon>Hygrophoropsis</taxon>
    </lineage>
</organism>
<gene>
    <name evidence="1" type="ORF">BJ138DRAFT_854500</name>
</gene>
<sequence>MRSWTWKKNPSKLSITSISKYEDSRDPNVLVGLSDLDDVLSLSHRNILEIQGPAASGKTHLLYHMVMNCITPHTHTSINFDGKGMAAVIFDVDSSFSVWRLRQLLHARLCKASPTSSPDEISDLIDESLRRLHIFRPTSSTQLATSIVHLPSYHNAFIPNEEIGILAVDSISSFYWPDRLTIEHTRNTFPLKNQKGASILTSPFRPVLEAIQQFRSSHNATVVLTTWGLNVDASPPPGAGMPTLYKRLLRPFVDFAQVEQSAAQNSLARYDLSPSFLPLTYHITLSPIHILPSLHDTSPYEAQTQQNSHQFAGHGQALAVIQSQNGTKPPRALCIGDNEVSFRPSIALNRDLTFDPSP</sequence>
<accession>A0ACB8AFK7</accession>
<protein>
    <submittedName>
        <fullName evidence="1">Uncharacterized protein</fullName>
    </submittedName>
</protein>
<name>A0ACB8AFK7_9AGAM</name>
<evidence type="ECO:0000313" key="2">
    <source>
        <dbReference type="Proteomes" id="UP000790377"/>
    </source>
</evidence>
<comment type="caution">
    <text evidence="1">The sequence shown here is derived from an EMBL/GenBank/DDBJ whole genome shotgun (WGS) entry which is preliminary data.</text>
</comment>